<comment type="catalytic activity">
    <reaction evidence="2">
        <text>a 3'-end 2',3'-cyclophospho-ribonucleotide-RNA + H2O = a 3'-end 2'-phospho-ribonucleotide-RNA + H(+)</text>
        <dbReference type="Rhea" id="RHEA:11828"/>
        <dbReference type="Rhea" id="RHEA-COMP:10464"/>
        <dbReference type="Rhea" id="RHEA-COMP:17353"/>
        <dbReference type="ChEBI" id="CHEBI:15377"/>
        <dbReference type="ChEBI" id="CHEBI:15378"/>
        <dbReference type="ChEBI" id="CHEBI:83064"/>
        <dbReference type="ChEBI" id="CHEBI:173113"/>
        <dbReference type="EC" id="3.1.4.58"/>
    </reaction>
</comment>
<dbReference type="Proteomes" id="UP001224644">
    <property type="component" value="Unassembled WGS sequence"/>
</dbReference>
<dbReference type="RefSeq" id="WP_238227196.1">
    <property type="nucleotide sequence ID" value="NZ_BPQD01000025.1"/>
</dbReference>
<feature type="short sequence motif" description="HXTX 1" evidence="2">
    <location>
        <begin position="37"/>
        <end position="40"/>
    </location>
</feature>
<name>A0ABT8BJE1_9HYPH</name>
<protein>
    <recommendedName>
        <fullName evidence="2">RNA 2',3'-cyclic phosphodiesterase</fullName>
        <shortName evidence="2">RNA 2',3'-CPDase</shortName>
        <ecNumber evidence="2">3.1.4.58</ecNumber>
    </recommendedName>
</protein>
<evidence type="ECO:0000256" key="2">
    <source>
        <dbReference type="HAMAP-Rule" id="MF_01940"/>
    </source>
</evidence>
<feature type="active site" description="Proton donor" evidence="2">
    <location>
        <position position="37"/>
    </location>
</feature>
<feature type="active site" description="Proton acceptor" evidence="2">
    <location>
        <position position="121"/>
    </location>
</feature>
<dbReference type="SUPFAM" id="SSF55144">
    <property type="entry name" value="LigT-like"/>
    <property type="match status" value="1"/>
</dbReference>
<comment type="similarity">
    <text evidence="2">Belongs to the 2H phosphoesterase superfamily. ThpR family.</text>
</comment>
<dbReference type="InterPro" id="IPR004175">
    <property type="entry name" value="RNA_CPDase"/>
</dbReference>
<evidence type="ECO:0000313" key="4">
    <source>
        <dbReference type="Proteomes" id="UP001224644"/>
    </source>
</evidence>
<dbReference type="PANTHER" id="PTHR35561:SF1">
    <property type="entry name" value="RNA 2',3'-CYCLIC PHOSPHODIESTERASE"/>
    <property type="match status" value="1"/>
</dbReference>
<reference evidence="4" key="1">
    <citation type="journal article" date="2019" name="Int. J. Syst. Evol. Microbiol.">
        <title>The Global Catalogue of Microorganisms (GCM) 10K type strain sequencing project: providing services to taxonomists for standard genome sequencing and annotation.</title>
        <authorList>
            <consortium name="The Broad Institute Genomics Platform"/>
            <consortium name="The Broad Institute Genome Sequencing Center for Infectious Disease"/>
            <person name="Wu L."/>
            <person name="Ma J."/>
        </authorList>
    </citation>
    <scope>NUCLEOTIDE SEQUENCE [LARGE SCALE GENOMIC DNA]</scope>
    <source>
        <strain evidence="4">CECT 7069</strain>
    </source>
</reference>
<dbReference type="PANTHER" id="PTHR35561">
    <property type="entry name" value="RNA 2',3'-CYCLIC PHOSPHODIESTERASE"/>
    <property type="match status" value="1"/>
</dbReference>
<dbReference type="EC" id="3.1.4.58" evidence="2"/>
<dbReference type="Gene3D" id="3.90.1140.10">
    <property type="entry name" value="Cyclic phosphodiesterase"/>
    <property type="match status" value="1"/>
</dbReference>
<keyword evidence="1 2" id="KW-0378">Hydrolase</keyword>
<dbReference type="InterPro" id="IPR009097">
    <property type="entry name" value="Cyclic_Pdiesterase"/>
</dbReference>
<evidence type="ECO:0000256" key="1">
    <source>
        <dbReference type="ARBA" id="ARBA00022801"/>
    </source>
</evidence>
<sequence>MPRLFTGIEVPADVGEALARARGALTGARWIEPTDYHVTLRFLGDVDETVAQALHEGLVAARVRPPLNLVLDGLGVFGGDKPRSLLATVASDPTLTDLQAEHERLARDAGAAPDTRRFTPHVTLARLARQVRAPDVARYLSEAGFFPPQHFTATRIALFSARASTGGGPYLVESAYPLDG</sequence>
<dbReference type="Pfam" id="PF13563">
    <property type="entry name" value="2_5_RNA_ligase2"/>
    <property type="match status" value="1"/>
</dbReference>
<organism evidence="3 4">
    <name type="scientific">Methylobacterium adhaesivum</name>
    <dbReference type="NCBI Taxonomy" id="333297"/>
    <lineage>
        <taxon>Bacteria</taxon>
        <taxon>Pseudomonadati</taxon>
        <taxon>Pseudomonadota</taxon>
        <taxon>Alphaproteobacteria</taxon>
        <taxon>Hyphomicrobiales</taxon>
        <taxon>Methylobacteriaceae</taxon>
        <taxon>Methylobacterium</taxon>
    </lineage>
</organism>
<keyword evidence="4" id="KW-1185">Reference proteome</keyword>
<feature type="short sequence motif" description="HXTX 2" evidence="2">
    <location>
        <begin position="121"/>
        <end position="124"/>
    </location>
</feature>
<comment type="function">
    <text evidence="2">Hydrolyzes RNA 2',3'-cyclic phosphodiester to an RNA 2'-phosphomonoester.</text>
</comment>
<evidence type="ECO:0000313" key="3">
    <source>
        <dbReference type="EMBL" id="MDN3591790.1"/>
    </source>
</evidence>
<comment type="caution">
    <text evidence="3">The sequence shown here is derived from an EMBL/GenBank/DDBJ whole genome shotgun (WGS) entry which is preliminary data.</text>
</comment>
<proteinExistence type="inferred from homology"/>
<dbReference type="NCBIfam" id="TIGR02258">
    <property type="entry name" value="2_5_ligase"/>
    <property type="match status" value="1"/>
</dbReference>
<gene>
    <name evidence="3" type="primary">thpR</name>
    <name evidence="3" type="ORF">QWZ12_14395</name>
</gene>
<dbReference type="HAMAP" id="MF_01940">
    <property type="entry name" value="RNA_CPDase"/>
    <property type="match status" value="1"/>
</dbReference>
<dbReference type="EMBL" id="JAUFPX010000012">
    <property type="protein sequence ID" value="MDN3591790.1"/>
    <property type="molecule type" value="Genomic_DNA"/>
</dbReference>
<accession>A0ABT8BJE1</accession>